<keyword evidence="3" id="KW-0812">Transmembrane</keyword>
<evidence type="ECO:0000256" key="4">
    <source>
        <dbReference type="SAM" id="SignalP"/>
    </source>
</evidence>
<dbReference type="InterPro" id="IPR050309">
    <property type="entry name" value="Type-B_Carboxylest/Lipase"/>
</dbReference>
<dbReference type="OMA" id="CKLEYME"/>
<name>A0A9Q0MDK2_BLOTA</name>
<dbReference type="AlphaFoldDB" id="A0A9Q0MDK2"/>
<feature type="compositionally biased region" description="Polar residues" evidence="2">
    <location>
        <begin position="157"/>
        <end position="170"/>
    </location>
</feature>
<feature type="compositionally biased region" description="Acidic residues" evidence="2">
    <location>
        <begin position="570"/>
        <end position="588"/>
    </location>
</feature>
<evidence type="ECO:0000256" key="1">
    <source>
        <dbReference type="ARBA" id="ARBA00023180"/>
    </source>
</evidence>
<evidence type="ECO:0000313" key="7">
    <source>
        <dbReference type="Proteomes" id="UP001142055"/>
    </source>
</evidence>
<dbReference type="PANTHER" id="PTHR11559">
    <property type="entry name" value="CARBOXYLESTERASE"/>
    <property type="match status" value="1"/>
</dbReference>
<proteinExistence type="predicted"/>
<organism evidence="6 7">
    <name type="scientific">Blomia tropicalis</name>
    <name type="common">Mite</name>
    <dbReference type="NCBI Taxonomy" id="40697"/>
    <lineage>
        <taxon>Eukaryota</taxon>
        <taxon>Metazoa</taxon>
        <taxon>Ecdysozoa</taxon>
        <taxon>Arthropoda</taxon>
        <taxon>Chelicerata</taxon>
        <taxon>Arachnida</taxon>
        <taxon>Acari</taxon>
        <taxon>Acariformes</taxon>
        <taxon>Sarcoptiformes</taxon>
        <taxon>Astigmata</taxon>
        <taxon>Glycyphagoidea</taxon>
        <taxon>Echimyopodidae</taxon>
        <taxon>Blomia</taxon>
    </lineage>
</organism>
<keyword evidence="1" id="KW-0325">Glycoprotein</keyword>
<feature type="region of interest" description="Disordered" evidence="2">
    <location>
        <begin position="151"/>
        <end position="170"/>
    </location>
</feature>
<dbReference type="Gene3D" id="3.40.50.1820">
    <property type="entry name" value="alpha/beta hydrolase"/>
    <property type="match status" value="1"/>
</dbReference>
<keyword evidence="3" id="KW-1133">Transmembrane helix</keyword>
<dbReference type="SUPFAM" id="SSF53474">
    <property type="entry name" value="alpha/beta-Hydrolases"/>
    <property type="match status" value="1"/>
</dbReference>
<feature type="domain" description="Carboxylesterase type B" evidence="5">
    <location>
        <begin position="210"/>
        <end position="614"/>
    </location>
</feature>
<dbReference type="EMBL" id="JAPWDV010000001">
    <property type="protein sequence ID" value="KAJ6223935.1"/>
    <property type="molecule type" value="Genomic_DNA"/>
</dbReference>
<feature type="region of interest" description="Disordered" evidence="2">
    <location>
        <begin position="567"/>
        <end position="661"/>
    </location>
</feature>
<dbReference type="Pfam" id="PF00135">
    <property type="entry name" value="COesterase"/>
    <property type="match status" value="1"/>
</dbReference>
<reference evidence="6" key="1">
    <citation type="submission" date="2022-12" db="EMBL/GenBank/DDBJ databases">
        <title>Genome assemblies of Blomia tropicalis.</title>
        <authorList>
            <person name="Cui Y."/>
        </authorList>
    </citation>
    <scope>NUCLEOTIDE SEQUENCE</scope>
    <source>
        <tissue evidence="6">Adult mites</tissue>
    </source>
</reference>
<comment type="caution">
    <text evidence="6">The sequence shown here is derived from an EMBL/GenBank/DDBJ whole genome shotgun (WGS) entry which is preliminary data.</text>
</comment>
<dbReference type="InterPro" id="IPR019819">
    <property type="entry name" value="Carboxylesterase_B_CS"/>
</dbReference>
<feature type="signal peptide" evidence="4">
    <location>
        <begin position="1"/>
        <end position="23"/>
    </location>
</feature>
<keyword evidence="7" id="KW-1185">Reference proteome</keyword>
<keyword evidence="3" id="KW-0472">Membrane</keyword>
<sequence length="815" mass="91446">MKRQLFSVAVFVLILTIGDEVNAASRQPNVRDHLHCKLEYMEQWEEVMQTADPYAVVEAYYDLHGSPCMTQCRIRSPNNPALTVNLGSKASPQYEICGQSNKKQATMTTFSTRNQSKKKIYTCVMAGTLFLILVTVIVLFKKHKNEQMFKGYDQRQQRSGGSNRMKSPSSILLSGHKPHQEVAIKPSAAATASASARNPFYQSATKPSKVVNIGTNGGPVKGQMRRTISGKVVTSFLGIPYASPPVEDLRFESPKACKPWTQVIDAFYQPAKCPQGSYLFSSITAPKNEQTKESEDCLYLNIWTPGNDFDSNKKPVLVYLHSGLFSFGSIGSSDLDPSNLTAEHDIVVITVQYRLGAFGFASFKPENGEPNYQSFGLQDQAKALEWIRDNIGAFGGDPKQITISGHGAGAISIGAHLLNPQTRKLFHRVIVQGLDNIWNIGLYGINEQALYYIANDLGCDLSLPSNKAWKKCVKKLKINTNSIIETQQAQMQFYAIPFGPQFNPHTTNFSSKLAQIAFEKNEKPTTEQLKMLFQTWNLFPSNIEFMIGLNSDDDYKFESVNRYHSSIKFDDDDDDEEGEEEENENDEIESPKKLSIDEEEEEEGKADLILEPDQLPSMNETLIKSTTMSPENDGTETNDESITKRSSSLVQRRRRRQSTSVPVQLDSDETIKLCRLVSLYRASASHNKSSTSGAIYLYRVDPKVLQSPLEEVSIAFGAKQKNWLIGFDERLMSLWGSFVRMGDYSQMNQIGLDYRSMITELDSNRIDLINLGQDSSDPSNMYENYQKPQTPQQSQLAIKPIDGLNEICSIQQQKP</sequence>
<feature type="transmembrane region" description="Helical" evidence="3">
    <location>
        <begin position="119"/>
        <end position="140"/>
    </location>
</feature>
<feature type="compositionally biased region" description="Polar residues" evidence="2">
    <location>
        <begin position="616"/>
        <end position="632"/>
    </location>
</feature>
<feature type="chain" id="PRO_5040270207" description="Carboxylesterase type B domain-containing protein" evidence="4">
    <location>
        <begin position="24"/>
        <end position="815"/>
    </location>
</feature>
<dbReference type="Proteomes" id="UP001142055">
    <property type="component" value="Chromosome 1"/>
</dbReference>
<keyword evidence="4" id="KW-0732">Signal</keyword>
<accession>A0A9Q0MDK2</accession>
<gene>
    <name evidence="6" type="ORF">RDWZM_002480</name>
</gene>
<evidence type="ECO:0000313" key="6">
    <source>
        <dbReference type="EMBL" id="KAJ6223935.1"/>
    </source>
</evidence>
<dbReference type="InterPro" id="IPR029058">
    <property type="entry name" value="AB_hydrolase_fold"/>
</dbReference>
<protein>
    <recommendedName>
        <fullName evidence="5">Carboxylesterase type B domain-containing protein</fullName>
    </recommendedName>
</protein>
<evidence type="ECO:0000259" key="5">
    <source>
        <dbReference type="Pfam" id="PF00135"/>
    </source>
</evidence>
<dbReference type="InterPro" id="IPR002018">
    <property type="entry name" value="CarbesteraseB"/>
</dbReference>
<evidence type="ECO:0000256" key="3">
    <source>
        <dbReference type="SAM" id="Phobius"/>
    </source>
</evidence>
<evidence type="ECO:0000256" key="2">
    <source>
        <dbReference type="SAM" id="MobiDB-lite"/>
    </source>
</evidence>
<dbReference type="PROSITE" id="PS00941">
    <property type="entry name" value="CARBOXYLESTERASE_B_2"/>
    <property type="match status" value="1"/>
</dbReference>